<dbReference type="InterPro" id="IPR011009">
    <property type="entry name" value="Kinase-like_dom_sf"/>
</dbReference>
<protein>
    <recommendedName>
        <fullName evidence="3">PRONE domain-containing protein</fullName>
    </recommendedName>
</protein>
<feature type="transmembrane region" description="Helical" evidence="2">
    <location>
        <begin position="192"/>
        <end position="211"/>
    </location>
</feature>
<evidence type="ECO:0000259" key="3">
    <source>
        <dbReference type="PROSITE" id="PS51334"/>
    </source>
</evidence>
<proteinExistence type="predicted"/>
<dbReference type="Gene3D" id="1.20.58.1310">
    <property type="entry name" value="PRONE domain, subdomain 2"/>
    <property type="match status" value="1"/>
</dbReference>
<reference evidence="4 5" key="1">
    <citation type="journal article" date="2014" name="Nat. Genet.">
        <title>Genome sequence of the hot pepper provides insights into the evolution of pungency in Capsicum species.</title>
        <authorList>
            <person name="Kim S."/>
            <person name="Park M."/>
            <person name="Yeom S.I."/>
            <person name="Kim Y.M."/>
            <person name="Lee J.M."/>
            <person name="Lee H.A."/>
            <person name="Seo E."/>
            <person name="Choi J."/>
            <person name="Cheong K."/>
            <person name="Kim K.T."/>
            <person name="Jung K."/>
            <person name="Lee G.W."/>
            <person name="Oh S.K."/>
            <person name="Bae C."/>
            <person name="Kim S.B."/>
            <person name="Lee H.Y."/>
            <person name="Kim S.Y."/>
            <person name="Kim M.S."/>
            <person name="Kang B.C."/>
            <person name="Jo Y.D."/>
            <person name="Yang H.B."/>
            <person name="Jeong H.J."/>
            <person name="Kang W.H."/>
            <person name="Kwon J.K."/>
            <person name="Shin C."/>
            <person name="Lim J.Y."/>
            <person name="Park J.H."/>
            <person name="Huh J.H."/>
            <person name="Kim J.S."/>
            <person name="Kim B.D."/>
            <person name="Cohen O."/>
            <person name="Paran I."/>
            <person name="Suh M.C."/>
            <person name="Lee S.B."/>
            <person name="Kim Y.K."/>
            <person name="Shin Y."/>
            <person name="Noh S.J."/>
            <person name="Park J."/>
            <person name="Seo Y.S."/>
            <person name="Kwon S.Y."/>
            <person name="Kim H.A."/>
            <person name="Park J.M."/>
            <person name="Kim H.J."/>
            <person name="Choi S.B."/>
            <person name="Bosland P.W."/>
            <person name="Reeves G."/>
            <person name="Jo S.H."/>
            <person name="Lee B.W."/>
            <person name="Cho H.T."/>
            <person name="Choi H.S."/>
            <person name="Lee M.S."/>
            <person name="Yu Y."/>
            <person name="Do Choi Y."/>
            <person name="Park B.S."/>
            <person name="van Deynze A."/>
            <person name="Ashrafi H."/>
            <person name="Hill T."/>
            <person name="Kim W.T."/>
            <person name="Pai H.S."/>
            <person name="Ahn H.K."/>
            <person name="Yeam I."/>
            <person name="Giovannoni J.J."/>
            <person name="Rose J.K."/>
            <person name="Sorensen I."/>
            <person name="Lee S.J."/>
            <person name="Kim R.W."/>
            <person name="Choi I.Y."/>
            <person name="Choi B.S."/>
            <person name="Lim J.S."/>
            <person name="Lee Y.H."/>
            <person name="Choi D."/>
        </authorList>
    </citation>
    <scope>NUCLEOTIDE SEQUENCE [LARGE SCALE GENOMIC DNA]</scope>
    <source>
        <strain evidence="5">cv. CM334</strain>
    </source>
</reference>
<keyword evidence="2" id="KW-1133">Transmembrane helix</keyword>
<dbReference type="PANTHER" id="PTHR31061">
    <property type="entry name" value="LD22376P"/>
    <property type="match status" value="1"/>
</dbReference>
<evidence type="ECO:0000256" key="1">
    <source>
        <dbReference type="PROSITE-ProRule" id="PRU00663"/>
    </source>
</evidence>
<sequence length="400" mass="45021">MILILMSPHEYLAPEYALTGKLTEKSDVFSFGVMLLEIITGKRPIDKAQHYLDDNIVDWACTKVSPYEGPFRADAPSWCWAPFEPEGILSSISAILSMVLAVHFGHVLIHMKDHSSRLLHWVGMGIALLVLGIILHFTDAIPLNKQLYTVSYVCITSGAAALVFPAFYILVDILNWKYLFLPLEWIGLNAMLVYVMAAAGIFAGFINGWYYEDPHNTLETLDSMSNTKFWYTEVSSRAEEKNTKWSLPSPKIPVAGLSDIKRKKLLNQQKLVNQIFKAAKPINENVLSEMVVPTVIKDALPKAREYLLKLFAFEFKFYVLIPYNIFTIMLLIRTSLGEDLYRILTAKSTSAVEMFSSLNLTSETNALEVVNRLHGAILAWKETISWADKIHGITVPADGP</sequence>
<dbReference type="Pfam" id="PF03759">
    <property type="entry name" value="PRONE"/>
    <property type="match status" value="2"/>
</dbReference>
<feature type="transmembrane region" description="Helical" evidence="2">
    <location>
        <begin position="315"/>
        <end position="332"/>
    </location>
</feature>
<organism evidence="4 5">
    <name type="scientific">Capsicum annuum</name>
    <name type="common">Capsicum pepper</name>
    <dbReference type="NCBI Taxonomy" id="4072"/>
    <lineage>
        <taxon>Eukaryota</taxon>
        <taxon>Viridiplantae</taxon>
        <taxon>Streptophyta</taxon>
        <taxon>Embryophyta</taxon>
        <taxon>Tracheophyta</taxon>
        <taxon>Spermatophyta</taxon>
        <taxon>Magnoliopsida</taxon>
        <taxon>eudicotyledons</taxon>
        <taxon>Gunneridae</taxon>
        <taxon>Pentapetalae</taxon>
        <taxon>asterids</taxon>
        <taxon>lamiids</taxon>
        <taxon>Solanales</taxon>
        <taxon>Solanaceae</taxon>
        <taxon>Solanoideae</taxon>
        <taxon>Capsiceae</taxon>
        <taxon>Capsicum</taxon>
    </lineage>
</organism>
<dbReference type="InterPro" id="IPR001245">
    <property type="entry name" value="Ser-Thr/Tyr_kinase_cat_dom"/>
</dbReference>
<evidence type="ECO:0000313" key="4">
    <source>
        <dbReference type="EMBL" id="PHT94057.1"/>
    </source>
</evidence>
<keyword evidence="1" id="KW-0344">Guanine-nucleotide releasing factor</keyword>
<dbReference type="PANTHER" id="PTHR31061:SF25">
    <property type="entry name" value="HEPARAN-ALPHA-GLUCOSAMINIDE N-ACETYLTRANSFERASE-LIKE PROTEIN (DUF1624)"/>
    <property type="match status" value="1"/>
</dbReference>
<dbReference type="Gene3D" id="1.20.58.2010">
    <property type="entry name" value="PRONE domain, subdomain 1"/>
    <property type="match status" value="1"/>
</dbReference>
<accession>A0A2G3AII8</accession>
<evidence type="ECO:0000256" key="2">
    <source>
        <dbReference type="SAM" id="Phobius"/>
    </source>
</evidence>
<dbReference type="Pfam" id="PF07714">
    <property type="entry name" value="PK_Tyr_Ser-Thr"/>
    <property type="match status" value="1"/>
</dbReference>
<keyword evidence="2" id="KW-0472">Membrane</keyword>
<dbReference type="SUPFAM" id="SSF56112">
    <property type="entry name" value="Protein kinase-like (PK-like)"/>
    <property type="match status" value="1"/>
</dbReference>
<dbReference type="PROSITE" id="PS51334">
    <property type="entry name" value="PRONE"/>
    <property type="match status" value="1"/>
</dbReference>
<dbReference type="EMBL" id="AYRZ02000001">
    <property type="protein sequence ID" value="PHT94057.1"/>
    <property type="molecule type" value="Genomic_DNA"/>
</dbReference>
<feature type="domain" description="PRONE" evidence="3">
    <location>
        <begin position="188"/>
        <end position="400"/>
    </location>
</feature>
<keyword evidence="2" id="KW-0812">Transmembrane</keyword>
<dbReference type="InterPro" id="IPR005512">
    <property type="entry name" value="PRONE_dom"/>
</dbReference>
<keyword evidence="5" id="KW-1185">Reference proteome</keyword>
<feature type="transmembrane region" description="Helical" evidence="2">
    <location>
        <begin position="150"/>
        <end position="171"/>
    </location>
</feature>
<dbReference type="GO" id="GO:0004672">
    <property type="term" value="F:protein kinase activity"/>
    <property type="evidence" value="ECO:0007669"/>
    <property type="project" value="InterPro"/>
</dbReference>
<name>A0A2G3AII8_CAPAN</name>
<feature type="transmembrane region" description="Helical" evidence="2">
    <location>
        <begin position="118"/>
        <end position="138"/>
    </location>
</feature>
<dbReference type="Gramene" id="PHT94057">
    <property type="protein sequence ID" value="PHT94057"/>
    <property type="gene ID" value="T459_01939"/>
</dbReference>
<comment type="caution">
    <text evidence="4">The sequence shown here is derived from an EMBL/GenBank/DDBJ whole genome shotgun (WGS) entry which is preliminary data.</text>
</comment>
<dbReference type="Proteomes" id="UP000222542">
    <property type="component" value="Unassembled WGS sequence"/>
</dbReference>
<reference evidence="4 5" key="2">
    <citation type="journal article" date="2017" name="Genome Biol.">
        <title>New reference genome sequences of hot pepper reveal the massive evolution of plant disease-resistance genes by retroduplication.</title>
        <authorList>
            <person name="Kim S."/>
            <person name="Park J."/>
            <person name="Yeom S.I."/>
            <person name="Kim Y.M."/>
            <person name="Seo E."/>
            <person name="Kim K.T."/>
            <person name="Kim M.S."/>
            <person name="Lee J.M."/>
            <person name="Cheong K."/>
            <person name="Shin H.S."/>
            <person name="Kim S.B."/>
            <person name="Han K."/>
            <person name="Lee J."/>
            <person name="Park M."/>
            <person name="Lee H.A."/>
            <person name="Lee H.Y."/>
            <person name="Lee Y."/>
            <person name="Oh S."/>
            <person name="Lee J.H."/>
            <person name="Choi E."/>
            <person name="Choi E."/>
            <person name="Lee S.E."/>
            <person name="Jeon J."/>
            <person name="Kim H."/>
            <person name="Choi G."/>
            <person name="Song H."/>
            <person name="Lee J."/>
            <person name="Lee S.C."/>
            <person name="Kwon J.K."/>
            <person name="Lee H.Y."/>
            <person name="Koo N."/>
            <person name="Hong Y."/>
            <person name="Kim R.W."/>
            <person name="Kang W.H."/>
            <person name="Huh J.H."/>
            <person name="Kang B.C."/>
            <person name="Yang T.J."/>
            <person name="Lee Y.H."/>
            <person name="Bennetzen J.L."/>
            <person name="Choi D."/>
        </authorList>
    </citation>
    <scope>NUCLEOTIDE SEQUENCE [LARGE SCALE GENOMIC DNA]</scope>
    <source>
        <strain evidence="5">cv. CM334</strain>
    </source>
</reference>
<evidence type="ECO:0000313" key="5">
    <source>
        <dbReference type="Proteomes" id="UP000222542"/>
    </source>
</evidence>
<gene>
    <name evidence="4" type="ORF">T459_01939</name>
</gene>
<dbReference type="GO" id="GO:0005085">
    <property type="term" value="F:guanyl-nucleotide exchange factor activity"/>
    <property type="evidence" value="ECO:0007669"/>
    <property type="project" value="UniProtKB-UniRule"/>
</dbReference>
<feature type="transmembrane region" description="Helical" evidence="2">
    <location>
        <begin position="88"/>
        <end position="109"/>
    </location>
</feature>
<dbReference type="Gene3D" id="1.10.510.10">
    <property type="entry name" value="Transferase(Phosphotransferase) domain 1"/>
    <property type="match status" value="1"/>
</dbReference>
<dbReference type="AlphaFoldDB" id="A0A2G3AII8"/>